<sequence>MHKISSRYHVPKARPSKRKMQALLKAKKRWASGQLELEHPSFHDNDPNASGHASSNYEKNAKVNTCILNSSELNTATERKLSLLSHFSRTFGK</sequence>
<evidence type="ECO:0000313" key="2">
    <source>
        <dbReference type="EMBL" id="GFY09398.1"/>
    </source>
</evidence>
<feature type="region of interest" description="Disordered" evidence="1">
    <location>
        <begin position="37"/>
        <end position="57"/>
    </location>
</feature>
<protein>
    <submittedName>
        <fullName evidence="2">Uncharacterized protein</fullName>
    </submittedName>
</protein>
<evidence type="ECO:0000256" key="1">
    <source>
        <dbReference type="SAM" id="MobiDB-lite"/>
    </source>
</evidence>
<evidence type="ECO:0000313" key="3">
    <source>
        <dbReference type="Proteomes" id="UP000887159"/>
    </source>
</evidence>
<gene>
    <name evidence="2" type="ORF">TNCV_1942081</name>
</gene>
<dbReference type="Proteomes" id="UP000887159">
    <property type="component" value="Unassembled WGS sequence"/>
</dbReference>
<organism evidence="2 3">
    <name type="scientific">Trichonephila clavipes</name>
    <name type="common">Golden silk orbweaver</name>
    <name type="synonym">Nephila clavipes</name>
    <dbReference type="NCBI Taxonomy" id="2585209"/>
    <lineage>
        <taxon>Eukaryota</taxon>
        <taxon>Metazoa</taxon>
        <taxon>Ecdysozoa</taxon>
        <taxon>Arthropoda</taxon>
        <taxon>Chelicerata</taxon>
        <taxon>Arachnida</taxon>
        <taxon>Araneae</taxon>
        <taxon>Araneomorphae</taxon>
        <taxon>Entelegynae</taxon>
        <taxon>Araneoidea</taxon>
        <taxon>Nephilidae</taxon>
        <taxon>Trichonephila</taxon>
    </lineage>
</organism>
<accession>A0A8X6VIX7</accession>
<dbReference type="AlphaFoldDB" id="A0A8X6VIX7"/>
<name>A0A8X6VIX7_TRICX</name>
<comment type="caution">
    <text evidence="2">The sequence shown here is derived from an EMBL/GenBank/DDBJ whole genome shotgun (WGS) entry which is preliminary data.</text>
</comment>
<feature type="compositionally biased region" description="Polar residues" evidence="1">
    <location>
        <begin position="47"/>
        <end position="57"/>
    </location>
</feature>
<proteinExistence type="predicted"/>
<dbReference type="EMBL" id="BMAU01021289">
    <property type="protein sequence ID" value="GFY09398.1"/>
    <property type="molecule type" value="Genomic_DNA"/>
</dbReference>
<keyword evidence="3" id="KW-1185">Reference proteome</keyword>
<feature type="compositionally biased region" description="Basic and acidic residues" evidence="1">
    <location>
        <begin position="37"/>
        <end position="46"/>
    </location>
</feature>
<reference evidence="2" key="1">
    <citation type="submission" date="2020-08" db="EMBL/GenBank/DDBJ databases">
        <title>Multicomponent nature underlies the extraordinary mechanical properties of spider dragline silk.</title>
        <authorList>
            <person name="Kono N."/>
            <person name="Nakamura H."/>
            <person name="Mori M."/>
            <person name="Yoshida Y."/>
            <person name="Ohtoshi R."/>
            <person name="Malay A.D."/>
            <person name="Moran D.A.P."/>
            <person name="Tomita M."/>
            <person name="Numata K."/>
            <person name="Arakawa K."/>
        </authorList>
    </citation>
    <scope>NUCLEOTIDE SEQUENCE</scope>
</reference>